<reference evidence="9" key="1">
    <citation type="submission" date="2011-05" db="EMBL/GenBank/DDBJ databases">
        <authorList>
            <person name="Richards S.R."/>
            <person name="Qu J."/>
            <person name="Jiang H."/>
            <person name="Jhangiani S.N."/>
            <person name="Agravi P."/>
            <person name="Goodspeed R."/>
            <person name="Gross S."/>
            <person name="Mandapat C."/>
            <person name="Jackson L."/>
            <person name="Mathew T."/>
            <person name="Pu L."/>
            <person name="Thornton R."/>
            <person name="Saada N."/>
            <person name="Wilczek-Boney K.B."/>
            <person name="Lee S."/>
            <person name="Kovar C."/>
            <person name="Wu Y."/>
            <person name="Scherer S.E."/>
            <person name="Worley K.C."/>
            <person name="Muzny D.M."/>
            <person name="Gibbs R."/>
        </authorList>
    </citation>
    <scope>NUCLEOTIDE SEQUENCE</scope>
    <source>
        <strain evidence="9">Brora</strain>
    </source>
</reference>
<feature type="transmembrane region" description="Helical" evidence="7">
    <location>
        <begin position="255"/>
        <end position="274"/>
    </location>
</feature>
<evidence type="ECO:0000256" key="5">
    <source>
        <dbReference type="ARBA" id="ARBA00023136"/>
    </source>
</evidence>
<keyword evidence="3 7" id="KW-0812">Transmembrane</keyword>
<feature type="transmembrane region" description="Helical" evidence="7">
    <location>
        <begin position="945"/>
        <end position="964"/>
    </location>
</feature>
<feature type="transmembrane region" description="Helical" evidence="7">
    <location>
        <begin position="658"/>
        <end position="677"/>
    </location>
</feature>
<sequence>MDIRPGTSSTTDAEFNFRFTLPSEKRATLNYIAQLMLTFSSHSITTPFHQLTEQQECTQRLTRFLTDPIMLEDVLNIIFTKSVANSNTRLKGAQLCLYLAKNNNLGLPFCRILEEKCRKTIEIVKKTKLKTPDVTAEFIGLVYFFAELLCNHFEPSKHFSKKNFVKVLFVMLDLLLHVRPLSADQFDCFAEVLLRCLDVVENEEDLDGDCEKMMKTLINMLGDQDYNNRRNEGLLKRIDEEMKIKGEKENEFSKIHFKMAAIIIGLMFLFITTCQCSNYELPKGDPLYKLHGNSTKKLDWFKPAKSFIDLILSDDFPGLPENLTAIIKKKKVVKKEPTMLFFVGFSSLMTCILPIITPGVIYLFASSKTLNKLPSKALLKMNNAIDDAVSYLNNTKSQIDYVTQDAYNTLHNEILSELDITNTLGKKIQKSFDKSMNVGKFFDDLQETATNMNKVPTHIEEINDFWSTPEFQTIINKLKVLKSAIDAYCSPTPGPCDTDNLKQKALELPITNSVEIPSIDKTILTSLTTNLVQPKEKYKNIPQTVATQAATPVKELKDKLDNFKVRISDSKMTKALADAADTIESTRTEINYTLQVDPEAVKLRELLESFMSLIFTMISVYIMVVWLFLTFGVFFGAVCYQSTYFTEERPCGSHMGGLFLTIGVAILLIGSSPLWLISTTTMLIAAPGQEYVCRPLYDPEFKLIKEIISTVPIPINMIMSFPDLNVSAFDIKSTLENCEQNIGIYQSLNLDEIYNLDKLIGNYNIDEEIDKMDKTLDNTVKINTLDTPDLTDLSTLLNQLAPTDDISNTVYLEKRINDIPSDTGNQPINDAKSEVDIEISALKSDLTKVVTSWEFIERSTNQAKATVDAGNVLKVDLSNTATISALITKEVKDFTSGITENVKNYINFAKSSVKNDIGGCRPVWNVFDSFRALLCHDALDPLNGFWFSLGWCLFLSLPMSLVACKLSKHFRRLSGRISEYILNNLQGATAVSGFSFT</sequence>
<name>T1IH19_STRMM</name>
<dbReference type="eggNOG" id="KOG4331">
    <property type="taxonomic scope" value="Eukaryota"/>
</dbReference>
<evidence type="ECO:0000256" key="7">
    <source>
        <dbReference type="SAM" id="Phobius"/>
    </source>
</evidence>
<dbReference type="GO" id="GO:0016020">
    <property type="term" value="C:membrane"/>
    <property type="evidence" value="ECO:0007669"/>
    <property type="project" value="UniProtKB-SubCell"/>
</dbReference>
<keyword evidence="5 7" id="KW-0472">Membrane</keyword>
<dbReference type="PANTHER" id="PTHR22730">
    <property type="entry name" value="PROMININ PROM PROTEIN"/>
    <property type="match status" value="1"/>
</dbReference>
<evidence type="ECO:0000256" key="2">
    <source>
        <dbReference type="ARBA" id="ARBA00006058"/>
    </source>
</evidence>
<dbReference type="EnsemblMetazoa" id="SMAR000123-RA">
    <property type="protein sequence ID" value="SMAR000123-PA"/>
    <property type="gene ID" value="SMAR000123"/>
</dbReference>
<dbReference type="OMA" id="NCARNRR"/>
<evidence type="ECO:0000256" key="3">
    <source>
        <dbReference type="ARBA" id="ARBA00022692"/>
    </source>
</evidence>
<comment type="subcellular location">
    <subcellularLocation>
        <location evidence="1">Membrane</location>
        <topology evidence="1">Multi-pass membrane protein</topology>
    </subcellularLocation>
</comment>
<dbReference type="EMBL" id="JH429682">
    <property type="status" value="NOT_ANNOTATED_CDS"/>
    <property type="molecule type" value="Genomic_DNA"/>
</dbReference>
<comment type="similarity">
    <text evidence="2">Belongs to the prominin family.</text>
</comment>
<dbReference type="HOGENOM" id="CLU_300413_0_0_1"/>
<feature type="transmembrane region" description="Helical" evidence="7">
    <location>
        <begin position="610"/>
        <end position="637"/>
    </location>
</feature>
<dbReference type="Pfam" id="PF05478">
    <property type="entry name" value="Prominin"/>
    <property type="match status" value="1"/>
</dbReference>
<proteinExistence type="inferred from homology"/>
<evidence type="ECO:0000256" key="4">
    <source>
        <dbReference type="ARBA" id="ARBA00022989"/>
    </source>
</evidence>
<feature type="transmembrane region" description="Helical" evidence="7">
    <location>
        <begin position="339"/>
        <end position="365"/>
    </location>
</feature>
<dbReference type="InterPro" id="IPR008795">
    <property type="entry name" value="Prominin"/>
</dbReference>
<keyword evidence="6" id="KW-0325">Glycoprotein</keyword>
<keyword evidence="9" id="KW-1185">Reference proteome</keyword>
<keyword evidence="4 7" id="KW-1133">Transmembrane helix</keyword>
<dbReference type="PhylomeDB" id="T1IH19"/>
<dbReference type="PANTHER" id="PTHR22730:SF1">
    <property type="entry name" value="PROMININ-LIKE PROTEIN"/>
    <property type="match status" value="1"/>
</dbReference>
<accession>T1IH19</accession>
<evidence type="ECO:0000313" key="9">
    <source>
        <dbReference type="Proteomes" id="UP000014500"/>
    </source>
</evidence>
<evidence type="ECO:0000256" key="6">
    <source>
        <dbReference type="ARBA" id="ARBA00023180"/>
    </source>
</evidence>
<dbReference type="Gene3D" id="1.25.40.180">
    <property type="match status" value="1"/>
</dbReference>
<reference evidence="8" key="2">
    <citation type="submission" date="2015-02" db="UniProtKB">
        <authorList>
            <consortium name="EnsemblMetazoa"/>
        </authorList>
    </citation>
    <scope>IDENTIFICATION</scope>
</reference>
<dbReference type="AlphaFoldDB" id="T1IH19"/>
<dbReference type="Proteomes" id="UP000014500">
    <property type="component" value="Unassembled WGS sequence"/>
</dbReference>
<evidence type="ECO:0000256" key="1">
    <source>
        <dbReference type="ARBA" id="ARBA00004141"/>
    </source>
</evidence>
<evidence type="ECO:0000313" key="8">
    <source>
        <dbReference type="EnsemblMetazoa" id="SMAR000123-PA"/>
    </source>
</evidence>
<protein>
    <submittedName>
        <fullName evidence="8">Uncharacterized protein</fullName>
    </submittedName>
</protein>
<organism evidence="8 9">
    <name type="scientific">Strigamia maritima</name>
    <name type="common">European centipede</name>
    <name type="synonym">Geophilus maritimus</name>
    <dbReference type="NCBI Taxonomy" id="126957"/>
    <lineage>
        <taxon>Eukaryota</taxon>
        <taxon>Metazoa</taxon>
        <taxon>Ecdysozoa</taxon>
        <taxon>Arthropoda</taxon>
        <taxon>Myriapoda</taxon>
        <taxon>Chilopoda</taxon>
        <taxon>Pleurostigmophora</taxon>
        <taxon>Geophilomorpha</taxon>
        <taxon>Linotaeniidae</taxon>
        <taxon>Strigamia</taxon>
    </lineage>
</organism>